<dbReference type="Proteomes" id="UP000694568">
    <property type="component" value="Unplaced"/>
</dbReference>
<feature type="compositionally biased region" description="Basic residues" evidence="1">
    <location>
        <begin position="22"/>
        <end position="35"/>
    </location>
</feature>
<protein>
    <submittedName>
        <fullName evidence="2">Uncharacterized protein</fullName>
    </submittedName>
</protein>
<name>A0A8C9YD61_SANLU</name>
<proteinExistence type="predicted"/>
<feature type="compositionally biased region" description="Low complexity" evidence="1">
    <location>
        <begin position="36"/>
        <end position="54"/>
    </location>
</feature>
<dbReference type="GeneTree" id="ENSGT01010000229416"/>
<reference evidence="2" key="1">
    <citation type="submission" date="2025-08" db="UniProtKB">
        <authorList>
            <consortium name="Ensembl"/>
        </authorList>
    </citation>
    <scope>IDENTIFICATION</scope>
</reference>
<feature type="region of interest" description="Disordered" evidence="1">
    <location>
        <begin position="111"/>
        <end position="157"/>
    </location>
</feature>
<feature type="compositionally biased region" description="Basic residues" evidence="1">
    <location>
        <begin position="1"/>
        <end position="11"/>
    </location>
</feature>
<sequence length="157" mass="17074">RTGRRHHRRTRSPPPARLPRGVGHRPAKTPARRQRVPPTRAPRGGPRAALPAAERGGRRGDCSPSRGSSPAPLRNPAVHLGDLLRIWVRPGARFTPSPRIFKVHHLSGPIARAHAPPPRRCGRDGPVVRPTPRGRDPTSAGARRPSLSLRHGVLSTL</sequence>
<reference evidence="2" key="2">
    <citation type="submission" date="2025-09" db="UniProtKB">
        <authorList>
            <consortium name="Ensembl"/>
        </authorList>
    </citation>
    <scope>IDENTIFICATION</scope>
</reference>
<evidence type="ECO:0000313" key="2">
    <source>
        <dbReference type="Ensembl" id="ENSSLUP00000021961.1"/>
    </source>
</evidence>
<accession>A0A8C9YD61</accession>
<evidence type="ECO:0000256" key="1">
    <source>
        <dbReference type="SAM" id="MobiDB-lite"/>
    </source>
</evidence>
<feature type="region of interest" description="Disordered" evidence="1">
    <location>
        <begin position="1"/>
        <end position="77"/>
    </location>
</feature>
<organism evidence="2 3">
    <name type="scientific">Sander lucioperca</name>
    <name type="common">Pike-perch</name>
    <name type="synonym">Perca lucioperca</name>
    <dbReference type="NCBI Taxonomy" id="283035"/>
    <lineage>
        <taxon>Eukaryota</taxon>
        <taxon>Metazoa</taxon>
        <taxon>Chordata</taxon>
        <taxon>Craniata</taxon>
        <taxon>Vertebrata</taxon>
        <taxon>Euteleostomi</taxon>
        <taxon>Actinopterygii</taxon>
        <taxon>Neopterygii</taxon>
        <taxon>Teleostei</taxon>
        <taxon>Neoteleostei</taxon>
        <taxon>Acanthomorphata</taxon>
        <taxon>Eupercaria</taxon>
        <taxon>Perciformes</taxon>
        <taxon>Percoidei</taxon>
        <taxon>Percidae</taxon>
        <taxon>Luciopercinae</taxon>
        <taxon>Sander</taxon>
    </lineage>
</organism>
<dbReference type="Ensembl" id="ENSSLUT00000022692.1">
    <property type="protein sequence ID" value="ENSSLUP00000021961.1"/>
    <property type="gene ID" value="ENSSLUG00000010123.1"/>
</dbReference>
<dbReference type="AlphaFoldDB" id="A0A8C9YD61"/>
<keyword evidence="3" id="KW-1185">Reference proteome</keyword>
<evidence type="ECO:0000313" key="3">
    <source>
        <dbReference type="Proteomes" id="UP000694568"/>
    </source>
</evidence>